<proteinExistence type="predicted"/>
<reference evidence="2" key="1">
    <citation type="submission" date="2019-11" db="EMBL/GenBank/DDBJ databases">
        <title>Bipolaris sorokiniana Genome sequencing.</title>
        <authorList>
            <person name="Wang H."/>
        </authorList>
    </citation>
    <scope>NUCLEOTIDE SEQUENCE</scope>
</reference>
<dbReference type="EMBL" id="WNKQ01000012">
    <property type="protein sequence ID" value="KAF5847963.1"/>
    <property type="molecule type" value="Genomic_DNA"/>
</dbReference>
<organism evidence="2 3">
    <name type="scientific">Cochliobolus sativus</name>
    <name type="common">Common root rot and spot blotch fungus</name>
    <name type="synonym">Bipolaris sorokiniana</name>
    <dbReference type="NCBI Taxonomy" id="45130"/>
    <lineage>
        <taxon>Eukaryota</taxon>
        <taxon>Fungi</taxon>
        <taxon>Dikarya</taxon>
        <taxon>Ascomycota</taxon>
        <taxon>Pezizomycotina</taxon>
        <taxon>Dothideomycetes</taxon>
        <taxon>Pleosporomycetidae</taxon>
        <taxon>Pleosporales</taxon>
        <taxon>Pleosporineae</taxon>
        <taxon>Pleosporaceae</taxon>
        <taxon>Bipolaris</taxon>
    </lineage>
</organism>
<keyword evidence="1" id="KW-0472">Membrane</keyword>
<gene>
    <name evidence="2" type="ORF">GGP41_009214</name>
</gene>
<evidence type="ECO:0000313" key="2">
    <source>
        <dbReference type="EMBL" id="KAF5847963.1"/>
    </source>
</evidence>
<name>A0A8H5ZHK2_COCSA</name>
<comment type="caution">
    <text evidence="2">The sequence shown here is derived from an EMBL/GenBank/DDBJ whole genome shotgun (WGS) entry which is preliminary data.</text>
</comment>
<evidence type="ECO:0000313" key="3">
    <source>
        <dbReference type="Proteomes" id="UP000624244"/>
    </source>
</evidence>
<keyword evidence="1" id="KW-1133">Transmembrane helix</keyword>
<keyword evidence="1" id="KW-0812">Transmembrane</keyword>
<evidence type="ECO:0000256" key="1">
    <source>
        <dbReference type="SAM" id="Phobius"/>
    </source>
</evidence>
<sequence>MRLDSYIHSNSPLSVLPLRAASATILGYATLAASPIYFAIVPSGNTIHPLRWKHTKKTWACQTATRLPVLISGFARILHVAVALHHCTAPNHHFKTIVLGPAYLPLGPALDSSACDTASFSMPPPPTC</sequence>
<protein>
    <submittedName>
        <fullName evidence="2">Uncharacterized protein</fullName>
    </submittedName>
</protein>
<feature type="transmembrane region" description="Helical" evidence="1">
    <location>
        <begin position="20"/>
        <end position="41"/>
    </location>
</feature>
<accession>A0A8H5ZHK2</accession>
<dbReference type="Proteomes" id="UP000624244">
    <property type="component" value="Unassembled WGS sequence"/>
</dbReference>
<dbReference type="AlphaFoldDB" id="A0A8H5ZHK2"/>